<dbReference type="EMBL" id="KV745217">
    <property type="protein sequence ID" value="OCK76372.1"/>
    <property type="molecule type" value="Genomic_DNA"/>
</dbReference>
<evidence type="ECO:0000313" key="1">
    <source>
        <dbReference type="EMBL" id="OCK76372.1"/>
    </source>
</evidence>
<protein>
    <submittedName>
        <fullName evidence="1">Uncharacterized protein</fullName>
    </submittedName>
</protein>
<organism evidence="1 2">
    <name type="scientific">Lepidopterella palustris CBS 459.81</name>
    <dbReference type="NCBI Taxonomy" id="1314670"/>
    <lineage>
        <taxon>Eukaryota</taxon>
        <taxon>Fungi</taxon>
        <taxon>Dikarya</taxon>
        <taxon>Ascomycota</taxon>
        <taxon>Pezizomycotina</taxon>
        <taxon>Dothideomycetes</taxon>
        <taxon>Pleosporomycetidae</taxon>
        <taxon>Mytilinidiales</taxon>
        <taxon>Argynnaceae</taxon>
        <taxon>Lepidopterella</taxon>
    </lineage>
</organism>
<proteinExistence type="predicted"/>
<sequence>MGIGWRFGAALRSGQLSSGDGLYYNDRVHISEHTGLAIELEGTAFVHRVAPISAYWSVYFVSIAVQDKILVNKCRNTSVSGFACLPSDQVPNLQRLNLSVGHCPAVLILFHRLAWHPCPSMLPRRIYSRNWSQIGIPKRRLHDCKLPSDNRTYLNIITGHGMGLSNGNLLSDAQKLP</sequence>
<dbReference type="Proteomes" id="UP000250266">
    <property type="component" value="Unassembled WGS sequence"/>
</dbReference>
<evidence type="ECO:0000313" key="2">
    <source>
        <dbReference type="Proteomes" id="UP000250266"/>
    </source>
</evidence>
<dbReference type="AlphaFoldDB" id="A0A8E2E2V9"/>
<gene>
    <name evidence="1" type="ORF">K432DRAFT_148506</name>
</gene>
<keyword evidence="2" id="KW-1185">Reference proteome</keyword>
<accession>A0A8E2E2V9</accession>
<reference evidence="1 2" key="1">
    <citation type="journal article" date="2016" name="Nat. Commun.">
        <title>Ectomycorrhizal ecology is imprinted in the genome of the dominant symbiotic fungus Cenococcum geophilum.</title>
        <authorList>
            <consortium name="DOE Joint Genome Institute"/>
            <person name="Peter M."/>
            <person name="Kohler A."/>
            <person name="Ohm R.A."/>
            <person name="Kuo A."/>
            <person name="Krutzmann J."/>
            <person name="Morin E."/>
            <person name="Arend M."/>
            <person name="Barry K.W."/>
            <person name="Binder M."/>
            <person name="Choi C."/>
            <person name="Clum A."/>
            <person name="Copeland A."/>
            <person name="Grisel N."/>
            <person name="Haridas S."/>
            <person name="Kipfer T."/>
            <person name="LaButti K."/>
            <person name="Lindquist E."/>
            <person name="Lipzen A."/>
            <person name="Maire R."/>
            <person name="Meier B."/>
            <person name="Mihaltcheva S."/>
            <person name="Molinier V."/>
            <person name="Murat C."/>
            <person name="Poggeler S."/>
            <person name="Quandt C.A."/>
            <person name="Sperisen C."/>
            <person name="Tritt A."/>
            <person name="Tisserant E."/>
            <person name="Crous P.W."/>
            <person name="Henrissat B."/>
            <person name="Nehls U."/>
            <person name="Egli S."/>
            <person name="Spatafora J.W."/>
            <person name="Grigoriev I.V."/>
            <person name="Martin F.M."/>
        </authorList>
    </citation>
    <scope>NUCLEOTIDE SEQUENCE [LARGE SCALE GENOMIC DNA]</scope>
    <source>
        <strain evidence="1 2">CBS 459.81</strain>
    </source>
</reference>
<name>A0A8E2E2V9_9PEZI</name>